<dbReference type="InterPro" id="IPR010753">
    <property type="entry name" value="DUF1330"/>
</dbReference>
<evidence type="ECO:0000259" key="1">
    <source>
        <dbReference type="Pfam" id="PF07045"/>
    </source>
</evidence>
<dbReference type="AlphaFoldDB" id="A0A7W4JTU7"/>
<dbReference type="Gene3D" id="3.30.70.100">
    <property type="match status" value="1"/>
</dbReference>
<dbReference type="SUPFAM" id="SSF54909">
    <property type="entry name" value="Dimeric alpha+beta barrel"/>
    <property type="match status" value="1"/>
</dbReference>
<gene>
    <name evidence="2" type="ORF">HLH34_12710</name>
</gene>
<feature type="domain" description="DUF1330" evidence="1">
    <location>
        <begin position="15"/>
        <end position="107"/>
    </location>
</feature>
<accession>A0A7W4JTU7</accession>
<dbReference type="PANTHER" id="PTHR41521:SF4">
    <property type="entry name" value="BLR0684 PROTEIN"/>
    <property type="match status" value="1"/>
</dbReference>
<reference evidence="2 3" key="1">
    <citation type="submission" date="2020-04" db="EMBL/GenBank/DDBJ databases">
        <title>Description of novel Gluconacetobacter.</title>
        <authorList>
            <person name="Sombolestani A."/>
        </authorList>
    </citation>
    <scope>NUCLEOTIDE SEQUENCE [LARGE SCALE GENOMIC DNA]</scope>
    <source>
        <strain evidence="2 3">LMG 21311</strain>
    </source>
</reference>
<dbReference type="RefSeq" id="WP_183119955.1">
    <property type="nucleotide sequence ID" value="NZ_JABEQF010000009.1"/>
</dbReference>
<comment type="caution">
    <text evidence="2">The sequence shown here is derived from an EMBL/GenBank/DDBJ whole genome shotgun (WGS) entry which is preliminary data.</text>
</comment>
<name>A0A7W4JTU7_9PROT</name>
<dbReference type="PANTHER" id="PTHR41521">
    <property type="match status" value="1"/>
</dbReference>
<dbReference type="InterPro" id="IPR011008">
    <property type="entry name" value="Dimeric_a/b-barrel"/>
</dbReference>
<evidence type="ECO:0000313" key="3">
    <source>
        <dbReference type="Proteomes" id="UP000555756"/>
    </source>
</evidence>
<dbReference type="EMBL" id="JABEQF010000009">
    <property type="protein sequence ID" value="MBB2190811.1"/>
    <property type="molecule type" value="Genomic_DNA"/>
</dbReference>
<sequence>MAAPKDPEGDTFLATYVISERHDEVTDEAAFATYREVTGRMVKRHGGVYLTVSRDASLLEGDKPPLVVGIIRFPSLEHVRAWWDSPEYQAIAPLRRTVPMRVYAVSGTIPSHAVTDDHVKEDV</sequence>
<organism evidence="2 3">
    <name type="scientific">Gluconacetobacter azotocaptans</name>
    <dbReference type="NCBI Taxonomy" id="142834"/>
    <lineage>
        <taxon>Bacteria</taxon>
        <taxon>Pseudomonadati</taxon>
        <taxon>Pseudomonadota</taxon>
        <taxon>Alphaproteobacteria</taxon>
        <taxon>Acetobacterales</taxon>
        <taxon>Acetobacteraceae</taxon>
        <taxon>Gluconacetobacter</taxon>
    </lineage>
</organism>
<evidence type="ECO:0000313" key="2">
    <source>
        <dbReference type="EMBL" id="MBB2190811.1"/>
    </source>
</evidence>
<dbReference type="Proteomes" id="UP000555756">
    <property type="component" value="Unassembled WGS sequence"/>
</dbReference>
<dbReference type="Pfam" id="PF07045">
    <property type="entry name" value="DUF1330"/>
    <property type="match status" value="1"/>
</dbReference>
<proteinExistence type="predicted"/>
<keyword evidence="3" id="KW-1185">Reference proteome</keyword>
<protein>
    <submittedName>
        <fullName evidence="2">DUF1330 domain-containing protein</fullName>
    </submittedName>
</protein>